<evidence type="ECO:0000313" key="4">
    <source>
        <dbReference type="Proteomes" id="UP000246050"/>
    </source>
</evidence>
<organism evidence="3 4">
    <name type="scientific">Micromonospora sicca</name>
    <dbReference type="NCBI Taxonomy" id="2202420"/>
    <lineage>
        <taxon>Bacteria</taxon>
        <taxon>Bacillati</taxon>
        <taxon>Actinomycetota</taxon>
        <taxon>Actinomycetes</taxon>
        <taxon>Micromonosporales</taxon>
        <taxon>Micromonosporaceae</taxon>
        <taxon>Micromonospora</taxon>
    </lineage>
</organism>
<feature type="compositionally biased region" description="Gly residues" evidence="1">
    <location>
        <begin position="36"/>
        <end position="49"/>
    </location>
</feature>
<feature type="domain" description="TIR" evidence="2">
    <location>
        <begin position="88"/>
        <end position="220"/>
    </location>
</feature>
<feature type="compositionally biased region" description="Low complexity" evidence="1">
    <location>
        <begin position="19"/>
        <end position="35"/>
    </location>
</feature>
<feature type="region of interest" description="Disordered" evidence="1">
    <location>
        <begin position="19"/>
        <end position="62"/>
    </location>
</feature>
<dbReference type="GO" id="GO:0007165">
    <property type="term" value="P:signal transduction"/>
    <property type="evidence" value="ECO:0007669"/>
    <property type="project" value="InterPro"/>
</dbReference>
<dbReference type="Gene3D" id="3.40.50.10140">
    <property type="entry name" value="Toll/interleukin-1 receptor homology (TIR) domain"/>
    <property type="match status" value="1"/>
</dbReference>
<feature type="compositionally biased region" description="Low complexity" evidence="1">
    <location>
        <begin position="50"/>
        <end position="62"/>
    </location>
</feature>
<dbReference type="PROSITE" id="PS50104">
    <property type="entry name" value="TIR"/>
    <property type="match status" value="1"/>
</dbReference>
<dbReference type="SUPFAM" id="SSF52200">
    <property type="entry name" value="Toll/Interleukin receptor TIR domain"/>
    <property type="match status" value="1"/>
</dbReference>
<name>A0A317DJQ2_9ACTN</name>
<gene>
    <name evidence="3" type="ORF">DKT69_15480</name>
</gene>
<protein>
    <submittedName>
        <fullName evidence="3">TIR domain protein</fullName>
    </submittedName>
</protein>
<dbReference type="Proteomes" id="UP000246050">
    <property type="component" value="Unassembled WGS sequence"/>
</dbReference>
<dbReference type="RefSeq" id="WP_109802261.1">
    <property type="nucleotide sequence ID" value="NZ_QGKS01000225.1"/>
</dbReference>
<dbReference type="InterPro" id="IPR035897">
    <property type="entry name" value="Toll_tir_struct_dom_sf"/>
</dbReference>
<comment type="caution">
    <text evidence="3">The sequence shown here is derived from an EMBL/GenBank/DDBJ whole genome shotgun (WGS) entry which is preliminary data.</text>
</comment>
<reference evidence="3 4" key="1">
    <citation type="submission" date="2018-05" db="EMBL/GenBank/DDBJ databases">
        <title>Micromonosporas from Atacama Desert.</title>
        <authorList>
            <person name="Carro L."/>
            <person name="Golinska P."/>
            <person name="Klenk H.-P."/>
            <person name="Goodfellow M."/>
        </authorList>
    </citation>
    <scope>NUCLEOTIDE SEQUENCE [LARGE SCALE GENOMIC DNA]</scope>
    <source>
        <strain evidence="3 4">4G51</strain>
    </source>
</reference>
<evidence type="ECO:0000259" key="2">
    <source>
        <dbReference type="PROSITE" id="PS50104"/>
    </source>
</evidence>
<evidence type="ECO:0000256" key="1">
    <source>
        <dbReference type="SAM" id="MobiDB-lite"/>
    </source>
</evidence>
<proteinExistence type="predicted"/>
<dbReference type="AlphaFoldDB" id="A0A317DJQ2"/>
<sequence length="222" mass="24138">MINLGYAALVHGRSSYRSYTSYPSPSDYASPTPSRSGGGSGSSGGGGGSRSARPRWSPASSPVAYTSDEVAALDRYRSKVEAVGPRTESYDLFLCHAWDDRRETATELHNLLEAEDVSVWFSEKDIILGQPFMREIDKGLAKTRIGLALITPAFLRRVERGGVSEKELSELLSRDLLIPVAHGVTYDEIRSVSPLLGSRNGLSTEEDSMEDIAKKIAELIAV</sequence>
<evidence type="ECO:0000313" key="3">
    <source>
        <dbReference type="EMBL" id="PWR14584.1"/>
    </source>
</evidence>
<dbReference type="Pfam" id="PF13676">
    <property type="entry name" value="TIR_2"/>
    <property type="match status" value="1"/>
</dbReference>
<dbReference type="InterPro" id="IPR000157">
    <property type="entry name" value="TIR_dom"/>
</dbReference>
<accession>A0A317DJQ2</accession>
<dbReference type="EMBL" id="QGKS01000225">
    <property type="protein sequence ID" value="PWR14584.1"/>
    <property type="molecule type" value="Genomic_DNA"/>
</dbReference>
<dbReference type="OrthoDB" id="7285215at2"/>